<dbReference type="Proteomes" id="UP000238479">
    <property type="component" value="Chromosome 7"/>
</dbReference>
<feature type="region of interest" description="Disordered" evidence="6">
    <location>
        <begin position="747"/>
        <end position="785"/>
    </location>
</feature>
<dbReference type="SUPFAM" id="SSF56672">
    <property type="entry name" value="DNA/RNA polymerases"/>
    <property type="match status" value="1"/>
</dbReference>
<dbReference type="AlphaFoldDB" id="A0A2P6PHB2"/>
<keyword evidence="2" id="KW-0479">Metal-binding</keyword>
<dbReference type="Pfam" id="PF13976">
    <property type="entry name" value="gag_pre-integrs"/>
    <property type="match status" value="1"/>
</dbReference>
<comment type="caution">
    <text evidence="9">The sequence shown here is derived from an EMBL/GenBank/DDBJ whole genome shotgun (WGS) entry which is preliminary data.</text>
</comment>
<dbReference type="InterPro" id="IPR001584">
    <property type="entry name" value="Integrase_cat-core"/>
</dbReference>
<keyword evidence="1" id="KW-0645">Protease</keyword>
<dbReference type="GO" id="GO:0006508">
    <property type="term" value="P:proteolysis"/>
    <property type="evidence" value="ECO:0007669"/>
    <property type="project" value="UniProtKB-KW"/>
</dbReference>
<keyword evidence="4" id="KW-0378">Hydrolase</keyword>
<dbReference type="PANTHER" id="PTHR42648">
    <property type="entry name" value="TRANSPOSASE, PUTATIVE-RELATED"/>
    <property type="match status" value="1"/>
</dbReference>
<dbReference type="GO" id="GO:0008270">
    <property type="term" value="F:zinc ion binding"/>
    <property type="evidence" value="ECO:0007669"/>
    <property type="project" value="UniProtKB-KW"/>
</dbReference>
<dbReference type="SUPFAM" id="SSF53098">
    <property type="entry name" value="Ribonuclease H-like"/>
    <property type="match status" value="1"/>
</dbReference>
<dbReference type="InterPro" id="IPR025724">
    <property type="entry name" value="GAG-pre-integrase_dom"/>
</dbReference>
<keyword evidence="5" id="KW-0862">Zinc</keyword>
<dbReference type="InterPro" id="IPR001878">
    <property type="entry name" value="Znf_CCHC"/>
</dbReference>
<evidence type="ECO:0000256" key="5">
    <source>
        <dbReference type="PROSITE-ProRule" id="PRU00047"/>
    </source>
</evidence>
<name>A0A2P6PHB2_ROSCH</name>
<dbReference type="InterPro" id="IPR057670">
    <property type="entry name" value="SH3_retrovirus"/>
</dbReference>
<dbReference type="InterPro" id="IPR012337">
    <property type="entry name" value="RNaseH-like_sf"/>
</dbReference>
<dbReference type="STRING" id="74649.A0A2P6PHB2"/>
<keyword evidence="9" id="KW-0548">Nucleotidyltransferase</keyword>
<accession>A0A2P6PHB2</accession>
<dbReference type="InterPro" id="IPR036397">
    <property type="entry name" value="RNaseH_sf"/>
</dbReference>
<keyword evidence="10" id="KW-1185">Reference proteome</keyword>
<dbReference type="InterPro" id="IPR043502">
    <property type="entry name" value="DNA/RNA_pol_sf"/>
</dbReference>
<dbReference type="CDD" id="cd09272">
    <property type="entry name" value="RNase_HI_RT_Ty1"/>
    <property type="match status" value="1"/>
</dbReference>
<keyword evidence="3" id="KW-0064">Aspartyl protease</keyword>
<proteinExistence type="predicted"/>
<dbReference type="GO" id="GO:0003676">
    <property type="term" value="F:nucleic acid binding"/>
    <property type="evidence" value="ECO:0007669"/>
    <property type="project" value="InterPro"/>
</dbReference>
<dbReference type="InterPro" id="IPR039537">
    <property type="entry name" value="Retrotran_Ty1/copia-like"/>
</dbReference>
<dbReference type="GO" id="GO:0003964">
    <property type="term" value="F:RNA-directed DNA polymerase activity"/>
    <property type="evidence" value="ECO:0007669"/>
    <property type="project" value="UniProtKB-KW"/>
</dbReference>
<gene>
    <name evidence="9" type="ORF">RchiOBHm_Chr7g0237911</name>
</gene>
<dbReference type="PROSITE" id="PS50994">
    <property type="entry name" value="INTEGRASE"/>
    <property type="match status" value="1"/>
</dbReference>
<keyword evidence="9" id="KW-0695">RNA-directed DNA polymerase</keyword>
<dbReference type="Pfam" id="PF00665">
    <property type="entry name" value="rve"/>
    <property type="match status" value="1"/>
</dbReference>
<evidence type="ECO:0000256" key="2">
    <source>
        <dbReference type="ARBA" id="ARBA00022723"/>
    </source>
</evidence>
<dbReference type="GO" id="GO:0004190">
    <property type="term" value="F:aspartic-type endopeptidase activity"/>
    <property type="evidence" value="ECO:0007669"/>
    <property type="project" value="UniProtKB-KW"/>
</dbReference>
<dbReference type="Pfam" id="PF25597">
    <property type="entry name" value="SH3_retrovirus"/>
    <property type="match status" value="1"/>
</dbReference>
<dbReference type="SUPFAM" id="SSF57756">
    <property type="entry name" value="Retrovirus zinc finger-like domains"/>
    <property type="match status" value="1"/>
</dbReference>
<dbReference type="Pfam" id="PF07727">
    <property type="entry name" value="RVT_2"/>
    <property type="match status" value="1"/>
</dbReference>
<evidence type="ECO:0000256" key="1">
    <source>
        <dbReference type="ARBA" id="ARBA00022670"/>
    </source>
</evidence>
<dbReference type="Pfam" id="PF14223">
    <property type="entry name" value="Retrotran_gag_2"/>
    <property type="match status" value="1"/>
</dbReference>
<dbReference type="OMA" id="AGNRYFM"/>
<evidence type="ECO:0000256" key="3">
    <source>
        <dbReference type="ARBA" id="ARBA00022750"/>
    </source>
</evidence>
<evidence type="ECO:0000259" key="7">
    <source>
        <dbReference type="PROSITE" id="PS50158"/>
    </source>
</evidence>
<dbReference type="InterPro" id="IPR013103">
    <property type="entry name" value="RVT_2"/>
</dbReference>
<dbReference type="PANTHER" id="PTHR42648:SF18">
    <property type="entry name" value="RETROTRANSPOSON, UNCLASSIFIED-LIKE PROTEIN"/>
    <property type="match status" value="1"/>
</dbReference>
<feature type="domain" description="CCHC-type" evidence="7">
    <location>
        <begin position="253"/>
        <end position="268"/>
    </location>
</feature>
<evidence type="ECO:0000313" key="9">
    <source>
        <dbReference type="EMBL" id="PRQ21321.1"/>
    </source>
</evidence>
<dbReference type="Gramene" id="PRQ21321">
    <property type="protein sequence ID" value="PRQ21321"/>
    <property type="gene ID" value="RchiOBHm_Chr7g0237911"/>
</dbReference>
<dbReference type="PROSITE" id="PS50158">
    <property type="entry name" value="ZF_CCHC"/>
    <property type="match status" value="1"/>
</dbReference>
<protein>
    <submittedName>
        <fullName evidence="9">Putative RNA-directed DNA polymerase</fullName>
        <ecNumber evidence="9">2.7.7.49</ecNumber>
    </submittedName>
</protein>
<evidence type="ECO:0000256" key="4">
    <source>
        <dbReference type="ARBA" id="ARBA00022801"/>
    </source>
</evidence>
<sequence length="1270" mass="145429">MATESNFVQPSIPKFDGHYDHWSMLMENFMRSKEYWCVVENEVREPAAGVAQTEVQQKKLEELKLKDLKAKNYLFQAIDRDLLETILQKDTSKQIWDAMKQKYQRSTRVKRQQLQALRKEFEVLHMKEGESVDEYFSRTLSIANKMSVHGGKLENVAVVEKVLRSMTSKFDYVVCSIEESKNVEEMSIEELHSSLLVHEQRMKSNYLEEQALKVSTNWRNSGRGRGWFLGGRGRGRGGFDGGRGGFDKSNVECYRCHGYGHFKSECTSNLRYGRGEKANFAEKEEKEEEILLMAYHEGTNTDVWYLDSGCSNHMCGNKYLFSDYDEFFKDTVKLGNDAKMTVVGKGNIKLKIGGHVVKICDVFYVPDLKSNLISIGQLQEKGYTIIMRKGCCQIMHPEKGLIAQVTMTTNRMFPLHIQHDIQTCYTMQMSDASWLWHMRYGHLNFNGLRTLQQRSLVTGLPHITCSTRVCEECVIGKQHRDPFPKAGAWRAKTVLQLVHSDICGPIHPVSNGNKRYFITFTDDFSRKTWVYFMEQKSEAFGVFKSFKTLVEKESGKEIKILRTDRGGEYNSSAFMSFCASYGIRRQLTTAYSPQQNGVSERKNRTILNMVRSMLKTSGIPKEFWPEAVNWSVHVLNRSPTVAVKHMTPEEAWSNRKPAVDHFRVFGCVAYSHVPDERRRKLDDKGVKCIFLGVSEESKAYRLFNPITKKIIISRDVVFDEESSWDWNGIGQQQVPLIADEGRVDSETNHELEAPNESPSPVAARSPSEVQPVSPRSPRAQRERKRPAWMMDYESGGDLIDDEAIAHLALFSYCDPITYEEAAKETKWREAMDAEMNSIEKNDTWELTKLPKGQQSIGVKWVYKTKLRQDGEVDKYKARLVAKGYKQKFGVDYQEVFAPVAKLDTVRMVLCLAAQNSWPVYQLDVKSAFLHGELEEEVYINQPPGYVKQGFENQVYRLKKALYGLKQAPRAWYSRIDAFFVKEGFCKCPYEHTLYTKLGDDGRILVVCLYVDDLIYTSNDSLMLDAFKKSMMEEFDMTDLGLMRYFLGIEILQSSAGIFISQKKYALEVLERFKMGICNSVCTPIEVGLKLTKNGSGKRVNATLYKQIVGSLMYLTTTRPDIMFAVSMVSRYMEKPMEDHLVAVKRILRYLKGTADLGIFYKKFQSSNLCGFTDSDYAGDMDDRKSTSGFVFMMGSGAISWSAKKQQIVTLSTTEAEFVAAASSSCQAIWLRRMLGVLQNQQQSPTIIYCDNSSAIKLSKKFSFTWKKQAH</sequence>
<dbReference type="GO" id="GO:0015074">
    <property type="term" value="P:DNA integration"/>
    <property type="evidence" value="ECO:0007669"/>
    <property type="project" value="InterPro"/>
</dbReference>
<evidence type="ECO:0000259" key="8">
    <source>
        <dbReference type="PROSITE" id="PS50994"/>
    </source>
</evidence>
<dbReference type="Pfam" id="PF22936">
    <property type="entry name" value="Pol_BBD"/>
    <property type="match status" value="1"/>
</dbReference>
<organism evidence="9 10">
    <name type="scientific">Rosa chinensis</name>
    <name type="common">China rose</name>
    <dbReference type="NCBI Taxonomy" id="74649"/>
    <lineage>
        <taxon>Eukaryota</taxon>
        <taxon>Viridiplantae</taxon>
        <taxon>Streptophyta</taxon>
        <taxon>Embryophyta</taxon>
        <taxon>Tracheophyta</taxon>
        <taxon>Spermatophyta</taxon>
        <taxon>Magnoliopsida</taxon>
        <taxon>eudicotyledons</taxon>
        <taxon>Gunneridae</taxon>
        <taxon>Pentapetalae</taxon>
        <taxon>rosids</taxon>
        <taxon>fabids</taxon>
        <taxon>Rosales</taxon>
        <taxon>Rosaceae</taxon>
        <taxon>Rosoideae</taxon>
        <taxon>Rosoideae incertae sedis</taxon>
        <taxon>Rosa</taxon>
    </lineage>
</organism>
<evidence type="ECO:0000313" key="10">
    <source>
        <dbReference type="Proteomes" id="UP000238479"/>
    </source>
</evidence>
<evidence type="ECO:0000256" key="6">
    <source>
        <dbReference type="SAM" id="MobiDB-lite"/>
    </source>
</evidence>
<dbReference type="EC" id="2.7.7.49" evidence="9"/>
<feature type="domain" description="Integrase catalytic" evidence="8">
    <location>
        <begin position="480"/>
        <end position="656"/>
    </location>
</feature>
<keyword evidence="5" id="KW-0863">Zinc-finger</keyword>
<dbReference type="InterPro" id="IPR054722">
    <property type="entry name" value="PolX-like_BBD"/>
</dbReference>
<dbReference type="Gene3D" id="3.30.420.10">
    <property type="entry name" value="Ribonuclease H-like superfamily/Ribonuclease H"/>
    <property type="match status" value="1"/>
</dbReference>
<keyword evidence="9" id="KW-0808">Transferase</keyword>
<reference evidence="9 10" key="1">
    <citation type="journal article" date="2018" name="Nat. Genet.">
        <title>The Rosa genome provides new insights in the design of modern roses.</title>
        <authorList>
            <person name="Bendahmane M."/>
        </authorList>
    </citation>
    <scope>NUCLEOTIDE SEQUENCE [LARGE SCALE GENOMIC DNA]</scope>
    <source>
        <strain evidence="10">cv. Old Blush</strain>
    </source>
</reference>
<dbReference type="EMBL" id="PDCK01000045">
    <property type="protein sequence ID" value="PRQ21321.1"/>
    <property type="molecule type" value="Genomic_DNA"/>
</dbReference>
<dbReference type="InterPro" id="IPR036875">
    <property type="entry name" value="Znf_CCHC_sf"/>
</dbReference>